<dbReference type="AlphaFoldDB" id="A0A8T1ABS0"/>
<organism evidence="1 2">
    <name type="scientific">Phytophthora cactorum</name>
    <dbReference type="NCBI Taxonomy" id="29920"/>
    <lineage>
        <taxon>Eukaryota</taxon>
        <taxon>Sar</taxon>
        <taxon>Stramenopiles</taxon>
        <taxon>Oomycota</taxon>
        <taxon>Peronosporomycetes</taxon>
        <taxon>Peronosporales</taxon>
        <taxon>Peronosporaceae</taxon>
        <taxon>Phytophthora</taxon>
    </lineage>
</organism>
<dbReference type="EMBL" id="RCMI01002779">
    <property type="protein sequence ID" value="KAG2874847.1"/>
    <property type="molecule type" value="Genomic_DNA"/>
</dbReference>
<reference evidence="1" key="1">
    <citation type="submission" date="2018-10" db="EMBL/GenBank/DDBJ databases">
        <title>Effector identification in a new, highly contiguous assembly of the strawberry crown rot pathogen Phytophthora cactorum.</title>
        <authorList>
            <person name="Armitage A.D."/>
            <person name="Nellist C.F."/>
            <person name="Bates H."/>
            <person name="Vickerstaff R.J."/>
            <person name="Harrison R.J."/>
        </authorList>
    </citation>
    <scope>NUCLEOTIDE SEQUENCE</scope>
    <source>
        <strain evidence="1">4032</strain>
    </source>
</reference>
<comment type="caution">
    <text evidence="1">The sequence shown here is derived from an EMBL/GenBank/DDBJ whole genome shotgun (WGS) entry which is preliminary data.</text>
</comment>
<protein>
    <submittedName>
        <fullName evidence="1">Uncharacterized protein</fullName>
    </submittedName>
</protein>
<feature type="non-terminal residue" evidence="1">
    <location>
        <position position="1"/>
    </location>
</feature>
<evidence type="ECO:0000313" key="1">
    <source>
        <dbReference type="EMBL" id="KAG2874847.1"/>
    </source>
</evidence>
<gene>
    <name evidence="1" type="ORF">PC115_g24051</name>
</gene>
<name>A0A8T1ABS0_9STRA</name>
<dbReference type="Proteomes" id="UP000774804">
    <property type="component" value="Unassembled WGS sequence"/>
</dbReference>
<sequence length="57" mass="6403">CYLHHSSRRWLYGCVTNLTMLYPSPLVRHTGVTATANVEQYLIDATFATVVDESSVD</sequence>
<accession>A0A8T1ABS0</accession>
<proteinExistence type="predicted"/>
<evidence type="ECO:0000313" key="2">
    <source>
        <dbReference type="Proteomes" id="UP000774804"/>
    </source>
</evidence>